<dbReference type="SUPFAM" id="SSF49785">
    <property type="entry name" value="Galactose-binding domain-like"/>
    <property type="match status" value="1"/>
</dbReference>
<dbReference type="InterPro" id="IPR013783">
    <property type="entry name" value="Ig-like_fold"/>
</dbReference>
<reference evidence="2" key="1">
    <citation type="submission" date="2018-05" db="EMBL/GenBank/DDBJ databases">
        <authorList>
            <person name="Lanie J.A."/>
            <person name="Ng W.-L."/>
            <person name="Kazmierczak K.M."/>
            <person name="Andrzejewski T.M."/>
            <person name="Davidsen T.M."/>
            <person name="Wayne K.J."/>
            <person name="Tettelin H."/>
            <person name="Glass J.I."/>
            <person name="Rusch D."/>
            <person name="Podicherti R."/>
            <person name="Tsui H.-C.T."/>
            <person name="Winkler M.E."/>
        </authorList>
    </citation>
    <scope>NUCLEOTIDE SEQUENCE</scope>
</reference>
<sequence>MRKLKYIIGTLFATLLLFTCVEELENNLDFVNDISSPTNVSALVSITQDNTGMVTITPTGEGVVSFTIDFGDGNTSETINPGNSVDNQYPEGTYEAVVVATGINGETAETIVTVVVSFSAPENLVVNIEHVPGSAFEITVSATADLAASFEVYFGDQGSDEVPTPMQIGETLTYAYSSVGEYTVTVVALSGGAATVNYTEQVTIVNPLFLPIDFEDPTLNYEFVNFGGNESSVVSNPMVGGINESSTVGQAIKTAGAETWAGSFLQLDDPVDFSSLNNIAVDVWSSNTGEVVKLKLENADDPNISTEVDMATNISQGWETLTYDFSTADLSQEYHKVVLFFDFGNVGDGATYYFDNIMLSLPAVSNFSTFEDFEGDVPGNFSFGGVGNVQVVSNPNL</sequence>
<feature type="domain" description="PKD/Chitinase" evidence="1">
    <location>
        <begin position="41"/>
        <end position="119"/>
    </location>
</feature>
<dbReference type="AlphaFoldDB" id="A0A381ZP40"/>
<feature type="domain" description="PKD/Chitinase" evidence="1">
    <location>
        <begin position="125"/>
        <end position="207"/>
    </location>
</feature>
<feature type="non-terminal residue" evidence="2">
    <location>
        <position position="397"/>
    </location>
</feature>
<dbReference type="InterPro" id="IPR035986">
    <property type="entry name" value="PKD_dom_sf"/>
</dbReference>
<dbReference type="SUPFAM" id="SSF49299">
    <property type="entry name" value="PKD domain"/>
    <property type="match status" value="2"/>
</dbReference>
<dbReference type="EMBL" id="UINC01022107">
    <property type="protein sequence ID" value="SVA91046.1"/>
    <property type="molecule type" value="Genomic_DNA"/>
</dbReference>
<proteinExistence type="predicted"/>
<protein>
    <recommendedName>
        <fullName evidence="1">PKD/Chitinase domain-containing protein</fullName>
    </recommendedName>
</protein>
<organism evidence="2">
    <name type="scientific">marine metagenome</name>
    <dbReference type="NCBI Taxonomy" id="408172"/>
    <lineage>
        <taxon>unclassified sequences</taxon>
        <taxon>metagenomes</taxon>
        <taxon>ecological metagenomes</taxon>
    </lineage>
</organism>
<evidence type="ECO:0000313" key="2">
    <source>
        <dbReference type="EMBL" id="SVA91046.1"/>
    </source>
</evidence>
<dbReference type="InterPro" id="IPR008979">
    <property type="entry name" value="Galactose-bd-like_sf"/>
</dbReference>
<name>A0A381ZP40_9ZZZZ</name>
<accession>A0A381ZP40</accession>
<dbReference type="Gene3D" id="2.60.120.260">
    <property type="entry name" value="Galactose-binding domain-like"/>
    <property type="match status" value="1"/>
</dbReference>
<dbReference type="Gene3D" id="2.60.40.10">
    <property type="entry name" value="Immunoglobulins"/>
    <property type="match status" value="2"/>
</dbReference>
<dbReference type="SMART" id="SM00089">
    <property type="entry name" value="PKD"/>
    <property type="match status" value="2"/>
</dbReference>
<gene>
    <name evidence="2" type="ORF">METZ01_LOCUS143900</name>
</gene>
<dbReference type="InterPro" id="IPR022409">
    <property type="entry name" value="PKD/Chitinase_dom"/>
</dbReference>
<evidence type="ECO:0000259" key="1">
    <source>
        <dbReference type="SMART" id="SM00089"/>
    </source>
</evidence>